<feature type="domain" description="Amidase" evidence="2">
    <location>
        <begin position="53"/>
        <end position="488"/>
    </location>
</feature>
<dbReference type="Proteomes" id="UP000582659">
    <property type="component" value="Unassembled WGS sequence"/>
</dbReference>
<dbReference type="InterPro" id="IPR052739">
    <property type="entry name" value="FAAH2"/>
</dbReference>
<dbReference type="InterPro" id="IPR023631">
    <property type="entry name" value="Amidase_dom"/>
</dbReference>
<evidence type="ECO:0000313" key="3">
    <source>
        <dbReference type="EMBL" id="CAD5233866.1"/>
    </source>
</evidence>
<organism evidence="3 4">
    <name type="scientific">Bursaphelenchus xylophilus</name>
    <name type="common">Pinewood nematode worm</name>
    <name type="synonym">Aphelenchoides xylophilus</name>
    <dbReference type="NCBI Taxonomy" id="6326"/>
    <lineage>
        <taxon>Eukaryota</taxon>
        <taxon>Metazoa</taxon>
        <taxon>Ecdysozoa</taxon>
        <taxon>Nematoda</taxon>
        <taxon>Chromadorea</taxon>
        <taxon>Rhabditida</taxon>
        <taxon>Tylenchina</taxon>
        <taxon>Tylenchomorpha</taxon>
        <taxon>Aphelenchoidea</taxon>
        <taxon>Aphelenchoididae</taxon>
        <taxon>Bursaphelenchus</taxon>
    </lineage>
</organism>
<dbReference type="InterPro" id="IPR036928">
    <property type="entry name" value="AS_sf"/>
</dbReference>
<dbReference type="OrthoDB" id="5852048at2759"/>
<dbReference type="PANTHER" id="PTHR43372">
    <property type="entry name" value="FATTY-ACID AMIDE HYDROLASE"/>
    <property type="match status" value="1"/>
</dbReference>
<dbReference type="Proteomes" id="UP000659654">
    <property type="component" value="Unassembled WGS sequence"/>
</dbReference>
<dbReference type="Gene3D" id="3.90.1300.10">
    <property type="entry name" value="Amidase signature (AS) domain"/>
    <property type="match status" value="2"/>
</dbReference>
<proteinExistence type="inferred from homology"/>
<dbReference type="PROSITE" id="PS00571">
    <property type="entry name" value="AMIDASES"/>
    <property type="match status" value="2"/>
</dbReference>
<dbReference type="SUPFAM" id="SSF75304">
    <property type="entry name" value="Amidase signature (AS) enzymes"/>
    <property type="match status" value="2"/>
</dbReference>
<reference evidence="3" key="1">
    <citation type="submission" date="2020-09" db="EMBL/GenBank/DDBJ databases">
        <authorList>
            <person name="Kikuchi T."/>
        </authorList>
    </citation>
    <scope>NUCLEOTIDE SEQUENCE</scope>
    <source>
        <strain evidence="3">Ka4C1</strain>
    </source>
</reference>
<dbReference type="EMBL" id="CAJFDI010000006">
    <property type="protein sequence ID" value="CAD5233866.1"/>
    <property type="molecule type" value="Genomic_DNA"/>
</dbReference>
<dbReference type="InterPro" id="IPR020556">
    <property type="entry name" value="Amidase_CS"/>
</dbReference>
<gene>
    <name evidence="3" type="ORF">BXYJ_LOCUS13957</name>
</gene>
<dbReference type="PANTHER" id="PTHR43372:SF4">
    <property type="entry name" value="FATTY-ACID AMIDE HYDROLASE 2"/>
    <property type="match status" value="1"/>
</dbReference>
<evidence type="ECO:0000313" key="4">
    <source>
        <dbReference type="Proteomes" id="UP000659654"/>
    </source>
</evidence>
<comment type="caution">
    <text evidence="3">The sequence shown here is derived from an EMBL/GenBank/DDBJ whole genome shotgun (WGS) entry which is preliminary data.</text>
</comment>
<dbReference type="EMBL" id="CAJFCV020000006">
    <property type="protein sequence ID" value="CAG9129320.1"/>
    <property type="molecule type" value="Genomic_DNA"/>
</dbReference>
<accession>A0A811M0I7</accession>
<feature type="domain" description="Amidase" evidence="2">
    <location>
        <begin position="570"/>
        <end position="1006"/>
    </location>
</feature>
<evidence type="ECO:0000256" key="1">
    <source>
        <dbReference type="ARBA" id="ARBA00009199"/>
    </source>
</evidence>
<dbReference type="AlphaFoldDB" id="A0A811M0I7"/>
<name>A0A811M0I7_BURXY</name>
<dbReference type="GO" id="GO:0012505">
    <property type="term" value="C:endomembrane system"/>
    <property type="evidence" value="ECO:0007669"/>
    <property type="project" value="TreeGrafter"/>
</dbReference>
<dbReference type="SMR" id="A0A811M0I7"/>
<protein>
    <submittedName>
        <fullName evidence="3">(pine wood nematode) hypothetical protein</fullName>
    </submittedName>
</protein>
<sequence>METMARNYGSALYRLYAKLEEKTVAPESTNPLTKISATEAARRIREGELSSYELVKCYLDRIKHVNLYVNAVVETFDVEALEEAKKVDEYIKNIDKSSLEYKTLAEKKPLLGIPISIKCAFEVKGHRNVSGAYFRRDIPLCTEDAVTVQRIRAAGGIPHCYSNVPDSCLWIESSNKTYGTTSSPYDTRTTCGGSSGGEGSVIASEGSLLGIGSDLAGSVRIPCILNGVFGLKPVNDIPMEGHWPDCAGDELRQMAVIGPLARYAEDIATFYSVLSATPIPSDFIDLKPSKVLYTLPQFKSVLPLSASTQGAVFRVAEFLTHEYNVPTAEFELEEEQKIFEWYGNEVCKPGAPTMAGAVVPTADDSSFGFERLKAFLGVSKASAGVTLVTNIFGEFRPPKVYQRLHEELLEYRQSLNELLKDNVVLVAPAFPKTHYFHNELLFTLYDFFYTALWNTMALPAAVVPIGLDNEGYPITVQLIAAKGNNYLLMRLQQVLETKFASLLKVPLSCQAPQSSLPMARFLQRGLGALYRRYAECEERSIVPKSDDPLTKLSVKQAAKEIREGKLSSSDLVRAYYRRLKHVNLYINAVTETFEGEALEEARKVDDYIRNLDKNSEEFKNLPSTKPLLGIPVSIKSAFQVKGHRNISGLPHRRDIPLCAEDAPAVQRIRSAGGIPYCYTNVPDGCLWIESSNKIHGTTSSPYDNRTTSGGSSGGEGALISAEGSVIGIGSDLAGSIRIPALFNGIFGLKPVNDIPIEGHYPSVETDEMKIMASIGPLARYAEDLTVLYSVLSATPIPSNFELIKPTKVLQYFPPVGVIHPLDDDVKNAVPRVVNALTHQFGVKSEDFELPTIEKIVEWYVNEVRDPSRPAFKGTVNPNPSDFEGFTGTLKLLFGLSKSTFGSVYGEKVLTTPNDHKTYNKLHNELLEYRQKLNNILKDDVILVAPSLPLTHFFHNELIIRQTDWISTAMFSVLGVPVATVPLGLDSNGYPVGVQLVTARGNNYLLLRMQEVLEKTFGGWRPAERH</sequence>
<dbReference type="Pfam" id="PF01425">
    <property type="entry name" value="Amidase"/>
    <property type="match status" value="2"/>
</dbReference>
<comment type="similarity">
    <text evidence="1">Belongs to the amidase family.</text>
</comment>
<keyword evidence="4" id="KW-1185">Reference proteome</keyword>
<evidence type="ECO:0000259" key="2">
    <source>
        <dbReference type="Pfam" id="PF01425"/>
    </source>
</evidence>